<dbReference type="CDD" id="cd00082">
    <property type="entry name" value="HisKA"/>
    <property type="match status" value="1"/>
</dbReference>
<dbReference type="Pfam" id="PF02518">
    <property type="entry name" value="HATPase_c"/>
    <property type="match status" value="1"/>
</dbReference>
<dbReference type="Pfam" id="PF00072">
    <property type="entry name" value="Response_reg"/>
    <property type="match status" value="1"/>
</dbReference>
<dbReference type="PROSITE" id="PS50110">
    <property type="entry name" value="RESPONSE_REGULATORY"/>
    <property type="match status" value="1"/>
</dbReference>
<dbReference type="Gene3D" id="3.30.450.20">
    <property type="entry name" value="PAS domain"/>
    <property type="match status" value="2"/>
</dbReference>
<comment type="caution">
    <text evidence="6">The sequence shown here is derived from an EMBL/GenBank/DDBJ whole genome shotgun (WGS) entry which is preliminary data.</text>
</comment>
<feature type="region of interest" description="Disordered" evidence="3">
    <location>
        <begin position="349"/>
        <end position="434"/>
    </location>
</feature>
<dbReference type="InterPro" id="IPR004358">
    <property type="entry name" value="Sig_transdc_His_kin-like_C"/>
</dbReference>
<feature type="region of interest" description="Disordered" evidence="3">
    <location>
        <begin position="1514"/>
        <end position="1545"/>
    </location>
</feature>
<dbReference type="InterPro" id="IPR036890">
    <property type="entry name" value="HATPase_C_sf"/>
</dbReference>
<keyword evidence="1 2" id="KW-0597">Phosphoprotein</keyword>
<keyword evidence="7" id="KW-1185">Reference proteome</keyword>
<dbReference type="SUPFAM" id="SSF52172">
    <property type="entry name" value="CheY-like"/>
    <property type="match status" value="1"/>
</dbReference>
<evidence type="ECO:0000256" key="1">
    <source>
        <dbReference type="ARBA" id="ARBA00022553"/>
    </source>
</evidence>
<accession>A0A8H3VGI2</accession>
<evidence type="ECO:0000313" key="7">
    <source>
        <dbReference type="Proteomes" id="UP000490939"/>
    </source>
</evidence>
<feature type="compositionally biased region" description="Polar residues" evidence="3">
    <location>
        <begin position="352"/>
        <end position="364"/>
    </location>
</feature>
<dbReference type="InterPro" id="IPR029016">
    <property type="entry name" value="GAF-like_dom_sf"/>
</dbReference>
<dbReference type="Proteomes" id="UP000490939">
    <property type="component" value="Unassembled WGS sequence"/>
</dbReference>
<dbReference type="InterPro" id="IPR003661">
    <property type="entry name" value="HisK_dim/P_dom"/>
</dbReference>
<dbReference type="InterPro" id="IPR036097">
    <property type="entry name" value="HisK_dim/P_sf"/>
</dbReference>
<dbReference type="Gene3D" id="3.40.50.2300">
    <property type="match status" value="1"/>
</dbReference>
<dbReference type="SMART" id="SM00387">
    <property type="entry name" value="HATPase_c"/>
    <property type="match status" value="1"/>
</dbReference>
<feature type="domain" description="Histidine kinase" evidence="4">
    <location>
        <begin position="1043"/>
        <end position="1313"/>
    </location>
</feature>
<dbReference type="PANTHER" id="PTHR43719">
    <property type="entry name" value="TWO-COMPONENT HISTIDINE KINASE"/>
    <property type="match status" value="1"/>
</dbReference>
<dbReference type="SUPFAM" id="SSF55874">
    <property type="entry name" value="ATPase domain of HSP90 chaperone/DNA topoisomerase II/histidine kinase"/>
    <property type="match status" value="1"/>
</dbReference>
<dbReference type="InterPro" id="IPR003594">
    <property type="entry name" value="HATPase_dom"/>
</dbReference>
<feature type="domain" description="Response regulatory" evidence="5">
    <location>
        <begin position="1368"/>
        <end position="1511"/>
    </location>
</feature>
<evidence type="ECO:0000313" key="6">
    <source>
        <dbReference type="EMBL" id="KAE9989702.1"/>
    </source>
</evidence>
<dbReference type="CDD" id="cd17546">
    <property type="entry name" value="REC_hyHK_CKI1_RcsC-like"/>
    <property type="match status" value="1"/>
</dbReference>
<dbReference type="SUPFAM" id="SSF47384">
    <property type="entry name" value="Homodimeric domain of signal transducing histidine kinase"/>
    <property type="match status" value="1"/>
</dbReference>
<dbReference type="GO" id="GO:0000155">
    <property type="term" value="F:phosphorelay sensor kinase activity"/>
    <property type="evidence" value="ECO:0007669"/>
    <property type="project" value="InterPro"/>
</dbReference>
<evidence type="ECO:0000259" key="4">
    <source>
        <dbReference type="PROSITE" id="PS50109"/>
    </source>
</evidence>
<organism evidence="6 7">
    <name type="scientific">Venturia inaequalis</name>
    <name type="common">Apple scab fungus</name>
    <dbReference type="NCBI Taxonomy" id="5025"/>
    <lineage>
        <taxon>Eukaryota</taxon>
        <taxon>Fungi</taxon>
        <taxon>Dikarya</taxon>
        <taxon>Ascomycota</taxon>
        <taxon>Pezizomycotina</taxon>
        <taxon>Dothideomycetes</taxon>
        <taxon>Pleosporomycetidae</taxon>
        <taxon>Venturiales</taxon>
        <taxon>Venturiaceae</taxon>
        <taxon>Venturia</taxon>
    </lineage>
</organism>
<dbReference type="PROSITE" id="PS50109">
    <property type="entry name" value="HIS_KIN"/>
    <property type="match status" value="1"/>
</dbReference>
<feature type="compositionally biased region" description="Polar residues" evidence="3">
    <location>
        <begin position="19"/>
        <end position="34"/>
    </location>
</feature>
<name>A0A8H3VGI2_VENIN</name>
<dbReference type="Gene3D" id="1.10.287.130">
    <property type="match status" value="1"/>
</dbReference>
<dbReference type="SMART" id="SM00448">
    <property type="entry name" value="REC"/>
    <property type="match status" value="1"/>
</dbReference>
<dbReference type="EMBL" id="WNWR01000173">
    <property type="protein sequence ID" value="KAE9989702.1"/>
    <property type="molecule type" value="Genomic_DNA"/>
</dbReference>
<dbReference type="InterPro" id="IPR001789">
    <property type="entry name" value="Sig_transdc_resp-reg_receiver"/>
</dbReference>
<dbReference type="Gene3D" id="3.30.565.10">
    <property type="entry name" value="Histidine kinase-like ATPase, C-terminal domain"/>
    <property type="match status" value="1"/>
</dbReference>
<dbReference type="InterPro" id="IPR005467">
    <property type="entry name" value="His_kinase_dom"/>
</dbReference>
<protein>
    <submittedName>
        <fullName evidence="6">Uncharacterized protein</fullName>
    </submittedName>
</protein>
<dbReference type="PANTHER" id="PTHR43719:SF30">
    <property type="entry name" value="TWO-COMPONENT SYSTEM RESPONSE REGULATOR"/>
    <property type="match status" value="1"/>
</dbReference>
<dbReference type="Pfam" id="PF26131">
    <property type="entry name" value="PAS-like"/>
    <property type="match status" value="1"/>
</dbReference>
<feature type="region of interest" description="Disordered" evidence="3">
    <location>
        <begin position="194"/>
        <end position="228"/>
    </location>
</feature>
<feature type="compositionally biased region" description="Basic and acidic residues" evidence="3">
    <location>
        <begin position="412"/>
        <end position="424"/>
    </location>
</feature>
<dbReference type="PRINTS" id="PR00344">
    <property type="entry name" value="BCTRLSENSOR"/>
</dbReference>
<dbReference type="Gene3D" id="3.30.450.40">
    <property type="match status" value="1"/>
</dbReference>
<dbReference type="InterPro" id="IPR035965">
    <property type="entry name" value="PAS-like_dom_sf"/>
</dbReference>
<feature type="compositionally biased region" description="Polar residues" evidence="3">
    <location>
        <begin position="196"/>
        <end position="212"/>
    </location>
</feature>
<sequence>MSSPKSIFTAPVDYKPRDTQSLANPLSRRLSTTEYRAITSADQSDTHHQPPTASHYEPEAWTRPSKIDLKTHQGLVLTTSSPSATFTCCQVPPVAGRKRSLERSNSDIPAESVHKRSRLRHLYQHTLDPFDFPLQLPTAPKTLQQPPSPLFFSNSSSTRPALPPRFSSGEAGARMLRQADKEEGKVKTVTLARASYNGSSPPGTIGITSHRNSLGRESHSTVSPEGDERQNAVQLLGQVGVAELLESDSRPTFIVDLGDSINYSSGPLRILFANSALRSHPALYEAIVGRVVDASPRTEPLKAWLFSATLNGESLEVCLPAFVHGGVSWSCSTIRRRFRIASASAAVEDPMSASTLGAPTSSSLPERRAVNVGGSSSSSFKRNEEPQDYFGDAVHTPAENSEEKQVAQSIDQSDKGRRLPDPHTPESATSPMMDRIDLGSLEKYDSFSNECVLGALAAGNVDSFPSSSHDVGFFDWTRLPITNDLPDHIRFARSVDWAATSLGPIELWPSDLRQMCNLIMASPHPAAMYWGDDLVAIYNEAYILLAGQKHPQLMGQSYAEAWVEIWDDVKDVFANARLTGQATMKDDDCLFMKRSNYLEETYFSWSIIPMVGSDGAVTGLYNPAFEKTRRKIVERRMLTLREVGERTATARDVKGFWKQVAQALDYNPFDTPFVLLYSVNDDSDSDSSSMHSSSLLGTKSCYLEGSLGVPERHPAAPDSMELKTSMEGFCPFFRDVMKTEKPVLLPVAGSGDEEVVQTYDFDSSGFSHKIVATEKGPELAPSMLDGFEWRGFGDPCRSVVVCPIHPTTGESTLGFLVLGVNPRRPYDDDYSLFIQLLSRQLATSLASVVLFEEEIRRGQRAARLAAMDRIELSQQLAARTQEARESEIKFSRMAEFSPAALFIANSQGQITYCNETWYELTRVPKDSKSTDRWIEAVSDDDQPHVRKRWSELVEECKPVTAFEFRFKAKWRDRHGNSSDTWALFSAYPETYTEESPGAAPGSLKSVFGSLTNISQQKWAEDFQKRKMEEAMERKRQQENFMDCHSHELRNPLSAILQCADEIATGLADFQTGDSNVIDAELVKSSVEAAQTITLCAQHQKQIVDDVLTISKLDSHMLMVTPIDVQPISVVQRALKMHENEVRNADIDMKFIVDPSFTKLNIDWVKIDPQRVLQVLINLTSNAIKFTSGSDHRAIYVKISASAGSHLIKDPEVNYFPTRKKDSELLNGPDWGEGEEVYIQFAVQDTGRGLSVEEKKLLFMRFSQASPRTHIQYGGSGLGLFISRELTELQGGEIGVASEAGKGSTFAFFVKARRSSKPLDPEQQFPALIKAIPQDSKGAVKRGGSTMTRDFAQVSAEHSGQIKERKDIHILIVEDNLVNQRVLEKQLKNLGFTCFVANHGGECLDRLKESRFWHENAPSTSSQEEQKNKTRASELSVVLMDQEMPIMDGLKATKTIREWEKQGLLIAHVPIIGVTANARAEQIETLMLAGMDDVVSKPFRIPEIVPKIEEMSAMYPSSLSSPQPSPVPSPSPSLAGIGSTSALPQP</sequence>
<dbReference type="InterPro" id="IPR050956">
    <property type="entry name" value="2C_system_His_kinase"/>
</dbReference>
<evidence type="ECO:0000256" key="2">
    <source>
        <dbReference type="PROSITE-ProRule" id="PRU00169"/>
    </source>
</evidence>
<feature type="modified residue" description="4-aspartylphosphate" evidence="2">
    <location>
        <position position="1440"/>
    </location>
</feature>
<dbReference type="SMART" id="SM00388">
    <property type="entry name" value="HisKA"/>
    <property type="match status" value="1"/>
</dbReference>
<dbReference type="CDD" id="cd00130">
    <property type="entry name" value="PAS"/>
    <property type="match status" value="1"/>
</dbReference>
<dbReference type="InterPro" id="IPR000014">
    <property type="entry name" value="PAS"/>
</dbReference>
<feature type="region of interest" description="Disordered" evidence="3">
    <location>
        <begin position="1"/>
        <end position="60"/>
    </location>
</feature>
<proteinExistence type="predicted"/>
<dbReference type="SUPFAM" id="SSF55781">
    <property type="entry name" value="GAF domain-like"/>
    <property type="match status" value="1"/>
</dbReference>
<reference evidence="6 7" key="1">
    <citation type="submission" date="2019-07" db="EMBL/GenBank/DDBJ databases">
        <title>Venturia inaequalis Genome Resource.</title>
        <authorList>
            <person name="Lichtner F.J."/>
        </authorList>
    </citation>
    <scope>NUCLEOTIDE SEQUENCE [LARGE SCALE GENOMIC DNA]</scope>
    <source>
        <strain evidence="6 7">DMI_063113</strain>
    </source>
</reference>
<dbReference type="Pfam" id="PF13188">
    <property type="entry name" value="PAS_8"/>
    <property type="match status" value="1"/>
</dbReference>
<dbReference type="SUPFAM" id="SSF55785">
    <property type="entry name" value="PYP-like sensor domain (PAS domain)"/>
    <property type="match status" value="1"/>
</dbReference>
<dbReference type="InterPro" id="IPR011006">
    <property type="entry name" value="CheY-like_superfamily"/>
</dbReference>
<dbReference type="InterPro" id="IPR058846">
    <property type="entry name" value="PAS-like"/>
</dbReference>
<gene>
    <name evidence="6" type="ORF">EG327_002383</name>
</gene>
<evidence type="ECO:0000259" key="5">
    <source>
        <dbReference type="PROSITE" id="PS50110"/>
    </source>
</evidence>
<evidence type="ECO:0000256" key="3">
    <source>
        <dbReference type="SAM" id="MobiDB-lite"/>
    </source>
</evidence>